<evidence type="ECO:0000313" key="1">
    <source>
        <dbReference type="EMBL" id="NBI78519.1"/>
    </source>
</evidence>
<evidence type="ECO:0000313" key="2">
    <source>
        <dbReference type="EMBL" id="NDO37704.1"/>
    </source>
</evidence>
<name>A0A845RG44_9FIRM</name>
<protein>
    <submittedName>
        <fullName evidence="1">Pyridoxamine 5'-phosphate oxidase family protein</fullName>
    </submittedName>
</protein>
<dbReference type="PANTHER" id="PTHR34071:SF2">
    <property type="entry name" value="FLAVIN-NUCLEOTIDE-BINDING PROTEIN"/>
    <property type="match status" value="1"/>
</dbReference>
<evidence type="ECO:0000313" key="4">
    <source>
        <dbReference type="Proteomes" id="UP000462501"/>
    </source>
</evidence>
<dbReference type="Gene3D" id="2.30.110.10">
    <property type="entry name" value="Electron Transport, Fmn-binding Protein, Chain A"/>
    <property type="match status" value="1"/>
</dbReference>
<dbReference type="SUPFAM" id="SSF50475">
    <property type="entry name" value="FMN-binding split barrel"/>
    <property type="match status" value="1"/>
</dbReference>
<organism evidence="1 3">
    <name type="scientific">Anaerotruncus colihominis</name>
    <dbReference type="NCBI Taxonomy" id="169435"/>
    <lineage>
        <taxon>Bacteria</taxon>
        <taxon>Bacillati</taxon>
        <taxon>Bacillota</taxon>
        <taxon>Clostridia</taxon>
        <taxon>Eubacteriales</taxon>
        <taxon>Oscillospiraceae</taxon>
        <taxon>Anaerotruncus</taxon>
    </lineage>
</organism>
<dbReference type="Proteomes" id="UP000462501">
    <property type="component" value="Unassembled WGS sequence"/>
</dbReference>
<dbReference type="InterPro" id="IPR012349">
    <property type="entry name" value="Split_barrel_FMN-bd"/>
</dbReference>
<comment type="caution">
    <text evidence="1">The sequence shown here is derived from an EMBL/GenBank/DDBJ whole genome shotgun (WGS) entry which is preliminary data.</text>
</comment>
<dbReference type="AlphaFoldDB" id="A0A845RG44"/>
<dbReference type="InterPro" id="IPR024747">
    <property type="entry name" value="Pyridox_Oxase-rel"/>
</dbReference>
<dbReference type="PANTHER" id="PTHR34071">
    <property type="entry name" value="5-NITROIMIDAZOLE ANTIBIOTICS RESISTANCE PROTEIN, NIMA-FAMILY-RELATED PROTEIN-RELATED"/>
    <property type="match status" value="1"/>
</dbReference>
<sequence length="167" mass="18883">MFREMRRAKQALSRGESLALLERATSGVLAVLGDGDYPYAVPLSFVCHEEKIYFHCAMAGHKLDAVKRHPKASFCVIGQDHVLSEKYTTCFRSVIAFGRVRMLEDPAEKLRALELLAAKYSPGQAEGRKQEIDQQFDRVCMLELSIEHLTGKEAIELTKQRQAREKA</sequence>
<dbReference type="EMBL" id="QXWZ01000008">
    <property type="protein sequence ID" value="NBI78519.1"/>
    <property type="molecule type" value="Genomic_DNA"/>
</dbReference>
<dbReference type="Pfam" id="PF12900">
    <property type="entry name" value="Pyridox_ox_2"/>
    <property type="match status" value="1"/>
</dbReference>
<dbReference type="RefSeq" id="WP_160209368.1">
    <property type="nucleotide sequence ID" value="NZ_JAETUF010000023.1"/>
</dbReference>
<reference evidence="2 4" key="2">
    <citation type="submission" date="2019-06" db="EMBL/GenBank/DDBJ databases">
        <title>Draft genome sequences of 15 bacterial species constituting the stable defined intestinal microbiota of the GM15 gnotobiotic mouse model.</title>
        <authorList>
            <person name="Elie C."/>
            <person name="Mathieu A."/>
            <person name="Saliou A."/>
            <person name="Darnaud M."/>
            <person name="Leulier F."/>
            <person name="Tamellini A."/>
        </authorList>
    </citation>
    <scope>NUCLEOTIDE SEQUENCE [LARGE SCALE GENOMIC DNA]</scope>
    <source>
        <strain evidence="2 4">JM4-15</strain>
    </source>
</reference>
<reference evidence="1 3" key="1">
    <citation type="submission" date="2018-08" db="EMBL/GenBank/DDBJ databases">
        <title>Murine metabolic-syndrome-specific gut microbial biobank.</title>
        <authorList>
            <person name="Liu C."/>
        </authorList>
    </citation>
    <scope>NUCLEOTIDE SEQUENCE [LARGE SCALE GENOMIC DNA]</scope>
    <source>
        <strain evidence="1 3">X69</strain>
    </source>
</reference>
<accession>A0A845RG44</accession>
<proteinExistence type="predicted"/>
<dbReference type="Proteomes" id="UP000446348">
    <property type="component" value="Unassembled WGS sequence"/>
</dbReference>
<dbReference type="EMBL" id="VIQT01000002">
    <property type="protein sequence ID" value="NDO37704.1"/>
    <property type="molecule type" value="Genomic_DNA"/>
</dbReference>
<gene>
    <name evidence="1" type="ORF">D3Z39_06505</name>
    <name evidence="2" type="ORF">FMM72_00320</name>
</gene>
<dbReference type="OrthoDB" id="9794935at2"/>
<evidence type="ECO:0000313" key="3">
    <source>
        <dbReference type="Proteomes" id="UP000446348"/>
    </source>
</evidence>